<organism evidence="6 7">
    <name type="scientific">Microlunatus phosphovorus (strain ATCC 700054 / DSM 10555 / JCM 9379 / NBRC 101784 / NCIMB 13414 / VKM Ac-1990 / NM-1)</name>
    <dbReference type="NCBI Taxonomy" id="1032480"/>
    <lineage>
        <taxon>Bacteria</taxon>
        <taxon>Bacillati</taxon>
        <taxon>Actinomycetota</taxon>
        <taxon>Actinomycetes</taxon>
        <taxon>Propionibacteriales</taxon>
        <taxon>Propionibacteriaceae</taxon>
        <taxon>Microlunatus</taxon>
    </lineage>
</organism>
<sequence>MREVQVAGRQQEDLPMPDRSLPGLEVRHVRELPPRLVRYGPWPSWLSTDSPVRAALESAGIDRLWAHQSVAADALAAQRHVVLTTGTASGKSLAYLLPIASAAIGASPAVPVSTGVGPADAQTAGAGTTGVGSPEPSSGVRWRRRPATSLYLAPTKALAHDQARVCAELAVPGWRVATVDGDTDRADRQWARDHAHHVLTNPDLLHASLLPNHARWASFLRSLRFVVVDESHRYRGLFGAQVAVVLRRLRRIAAHYGADPVFAVLSATTAEPEQTASALTGIAADSLLVVSDDGSPRGPVRISLASSTGGAAEDAAAELMADRVGAGQQVLTFVPSRRLAEEVARSAAQRAGPDCGEVVAYRAGYLATDRRAIERGLNDGSVRGVAATNALELGVDIAGLDTVVLCGYPGQRAAFWQQAGRAGRRGGPAEVVLIARPNPVDAYLLDHPNALFDLPVEASVLDPEAAPVLGPQLAAAAQERPLRPGDEQWFGSRTWPITARLTDLGVLRKRPDGWYWTSPNRAVDRINLRTADSRTLDIVEVPTGRVLGTVSAAEVDRVVHPGAVYLHQGDTFLCGDAEAEAGEVYVRAARPGYLTQALVDTEVAPGTSVHGRTVGSGRLAYGPAQVRSVVTGFLRRDEITGQVWDSTPLDCPEQVLATSAVTLTVATETLQTGRDGAVPLSPARLDAGLHALEHLLAGMLPAVLTSDHDDIGSHSWLEESDACGDPLADGSTGALPGRSPGGPGAGGPRIGGRGAGVIAMFDRQPGSGYAVRAYERADAWLAAAADRIAECSCDGGCPGCILTPGCGSSRPLDKPTCRRLLDTLTTPSKVSEPGQESGAEQRAGRSVTLGRNPR</sequence>
<dbReference type="Pfam" id="PF09369">
    <property type="entry name" value="MZB"/>
    <property type="match status" value="1"/>
</dbReference>
<accession>F5XG57</accession>
<dbReference type="Proteomes" id="UP000007947">
    <property type="component" value="Chromosome"/>
</dbReference>
<dbReference type="InterPro" id="IPR055227">
    <property type="entry name" value="HRQ1_WHD"/>
</dbReference>
<dbReference type="CDD" id="cd17923">
    <property type="entry name" value="DEXHc_Hrq1-like"/>
    <property type="match status" value="1"/>
</dbReference>
<dbReference type="Pfam" id="PF22982">
    <property type="entry name" value="WHD_HRQ1"/>
    <property type="match status" value="1"/>
</dbReference>
<dbReference type="GO" id="GO:0043138">
    <property type="term" value="F:3'-5' DNA helicase activity"/>
    <property type="evidence" value="ECO:0007669"/>
    <property type="project" value="TreeGrafter"/>
</dbReference>
<feature type="domain" description="Helicase ATP-binding" evidence="4">
    <location>
        <begin position="72"/>
        <end position="287"/>
    </location>
</feature>
<dbReference type="SMART" id="SM00490">
    <property type="entry name" value="HELICc"/>
    <property type="match status" value="1"/>
</dbReference>
<dbReference type="Pfam" id="PF00271">
    <property type="entry name" value="Helicase_C"/>
    <property type="match status" value="1"/>
</dbReference>
<keyword evidence="6" id="KW-0378">Hydrolase</keyword>
<dbReference type="InterPro" id="IPR014001">
    <property type="entry name" value="Helicase_ATP-bd"/>
</dbReference>
<evidence type="ECO:0000259" key="4">
    <source>
        <dbReference type="PROSITE" id="PS51192"/>
    </source>
</evidence>
<dbReference type="GO" id="GO:0016787">
    <property type="term" value="F:hydrolase activity"/>
    <property type="evidence" value="ECO:0007669"/>
    <property type="project" value="UniProtKB-KW"/>
</dbReference>
<evidence type="ECO:0000313" key="6">
    <source>
        <dbReference type="EMBL" id="BAK37991.1"/>
    </source>
</evidence>
<dbReference type="EMBL" id="AP012204">
    <property type="protein sequence ID" value="BAK37991.1"/>
    <property type="molecule type" value="Genomic_DNA"/>
</dbReference>
<reference evidence="6 7" key="1">
    <citation type="submission" date="2011-05" db="EMBL/GenBank/DDBJ databases">
        <title>Whole genome sequence of Microlunatus phosphovorus NM-1.</title>
        <authorList>
            <person name="Hosoyama A."/>
            <person name="Sasaki K."/>
            <person name="Harada T."/>
            <person name="Igarashi R."/>
            <person name="Kawakoshi A."/>
            <person name="Sasagawa M."/>
            <person name="Fukada J."/>
            <person name="Nakamura S."/>
            <person name="Katano Y."/>
            <person name="Hanada S."/>
            <person name="Kamagata Y."/>
            <person name="Nakamura N."/>
            <person name="Yamazaki S."/>
            <person name="Fujita N."/>
        </authorList>
    </citation>
    <scope>NUCLEOTIDE SEQUENCE [LARGE SCALE GENOMIC DNA]</scope>
    <source>
        <strain evidence="7">ATCC 700054 / DSM 10555 / JCM 9379 / NBRC 101784 / NCIMB 13414 / VKM Ac-1990 / NM-1</strain>
    </source>
</reference>
<dbReference type="InterPro" id="IPR001650">
    <property type="entry name" value="Helicase_C-like"/>
</dbReference>
<dbReference type="SMART" id="SM00487">
    <property type="entry name" value="DEXDc"/>
    <property type="match status" value="1"/>
</dbReference>
<dbReference type="InterPro" id="IPR018973">
    <property type="entry name" value="MZB"/>
</dbReference>
<dbReference type="CDD" id="cd18797">
    <property type="entry name" value="SF2_C_Hrq"/>
    <property type="match status" value="1"/>
</dbReference>
<keyword evidence="1" id="KW-0547">Nucleotide-binding</keyword>
<dbReference type="eggNOG" id="COG1205">
    <property type="taxonomic scope" value="Bacteria"/>
</dbReference>
<dbReference type="AlphaFoldDB" id="F5XG57"/>
<dbReference type="PANTHER" id="PTHR47957:SF3">
    <property type="entry name" value="ATP-DEPENDENT HELICASE HRQ1"/>
    <property type="match status" value="1"/>
</dbReference>
<evidence type="ECO:0000256" key="1">
    <source>
        <dbReference type="ARBA" id="ARBA00022741"/>
    </source>
</evidence>
<dbReference type="PROSITE" id="PS51192">
    <property type="entry name" value="HELICASE_ATP_BIND_1"/>
    <property type="match status" value="1"/>
</dbReference>
<evidence type="ECO:0000259" key="5">
    <source>
        <dbReference type="PROSITE" id="PS51194"/>
    </source>
</evidence>
<feature type="region of interest" description="Disordered" evidence="3">
    <location>
        <begin position="1"/>
        <end position="20"/>
    </location>
</feature>
<gene>
    <name evidence="6" type="ordered locus">MLP_49770</name>
</gene>
<name>F5XG57_MICPN</name>
<dbReference type="STRING" id="1032480.MLP_49770"/>
<feature type="region of interest" description="Disordered" evidence="3">
    <location>
        <begin position="727"/>
        <end position="750"/>
    </location>
</feature>
<feature type="region of interest" description="Disordered" evidence="3">
    <location>
        <begin position="824"/>
        <end position="854"/>
    </location>
</feature>
<evidence type="ECO:0000256" key="2">
    <source>
        <dbReference type="ARBA" id="ARBA00022840"/>
    </source>
</evidence>
<feature type="domain" description="Helicase C-terminal" evidence="5">
    <location>
        <begin position="311"/>
        <end position="467"/>
    </location>
</feature>
<feature type="compositionally biased region" description="Gly residues" evidence="3">
    <location>
        <begin position="739"/>
        <end position="750"/>
    </location>
</feature>
<dbReference type="GO" id="GO:0003676">
    <property type="term" value="F:nucleic acid binding"/>
    <property type="evidence" value="ECO:0007669"/>
    <property type="project" value="InterPro"/>
</dbReference>
<keyword evidence="6" id="KW-0347">Helicase</keyword>
<dbReference type="Pfam" id="PF00270">
    <property type="entry name" value="DEAD"/>
    <property type="match status" value="1"/>
</dbReference>
<dbReference type="GO" id="GO:0006289">
    <property type="term" value="P:nucleotide-excision repair"/>
    <property type="evidence" value="ECO:0007669"/>
    <property type="project" value="TreeGrafter"/>
</dbReference>
<dbReference type="GO" id="GO:0005524">
    <property type="term" value="F:ATP binding"/>
    <property type="evidence" value="ECO:0007669"/>
    <property type="project" value="UniProtKB-KW"/>
</dbReference>
<dbReference type="PROSITE" id="PS51194">
    <property type="entry name" value="HELICASE_CTER"/>
    <property type="match status" value="1"/>
</dbReference>
<dbReference type="EC" id="3.6.1.-" evidence="6"/>
<evidence type="ECO:0000313" key="7">
    <source>
        <dbReference type="Proteomes" id="UP000007947"/>
    </source>
</evidence>
<dbReference type="InterPro" id="IPR011545">
    <property type="entry name" value="DEAD/DEAH_box_helicase_dom"/>
</dbReference>
<dbReference type="KEGG" id="mph:MLP_49770"/>
<dbReference type="PANTHER" id="PTHR47957">
    <property type="entry name" value="ATP-DEPENDENT HELICASE HRQ1"/>
    <property type="match status" value="1"/>
</dbReference>
<protein>
    <submittedName>
        <fullName evidence="6">Putative ATP-dependent helicase</fullName>
        <ecNumber evidence="6">3.6.1.-</ecNumber>
    </submittedName>
</protein>
<dbReference type="GO" id="GO:0036297">
    <property type="term" value="P:interstrand cross-link repair"/>
    <property type="evidence" value="ECO:0007669"/>
    <property type="project" value="TreeGrafter"/>
</dbReference>
<dbReference type="SUPFAM" id="SSF52540">
    <property type="entry name" value="P-loop containing nucleoside triphosphate hydrolases"/>
    <property type="match status" value="1"/>
</dbReference>
<keyword evidence="2" id="KW-0067">ATP-binding</keyword>
<evidence type="ECO:0000256" key="3">
    <source>
        <dbReference type="SAM" id="MobiDB-lite"/>
    </source>
</evidence>
<keyword evidence="7" id="KW-1185">Reference proteome</keyword>
<dbReference type="Gene3D" id="3.40.50.300">
    <property type="entry name" value="P-loop containing nucleotide triphosphate hydrolases"/>
    <property type="match status" value="2"/>
</dbReference>
<proteinExistence type="predicted"/>
<dbReference type="InterPro" id="IPR027417">
    <property type="entry name" value="P-loop_NTPase"/>
</dbReference>
<dbReference type="HOGENOM" id="CLU_000809_3_2_11"/>